<dbReference type="FunFam" id="3.40.930.10:FF:000009">
    <property type="entry name" value="PTS system, fructose specific IIABC component"/>
    <property type="match status" value="1"/>
</dbReference>
<sequence>MKLSDFVVREAVAVDLQATTKEEAIREIVAGLREAGRLAEADLESVTRAILNREELGSTGIGQGVAVPHTRHPTVDRLIGTVALSRKGVEFAALDGEPVDILFLLVSPPNQPGDHLRALENISRHLKDEQFVRFLRQARTREQVLDVLDEADQASP</sequence>
<comment type="subcellular location">
    <subcellularLocation>
        <location evidence="1">Cytoplasm</location>
    </subcellularLocation>
</comment>
<dbReference type="PANTHER" id="PTHR47738:SF2">
    <property type="entry name" value="PTS SYSTEM FRUCTOSE-LIKE EIIA COMPONENT"/>
    <property type="match status" value="1"/>
</dbReference>
<dbReference type="GO" id="GO:0016740">
    <property type="term" value="F:transferase activity"/>
    <property type="evidence" value="ECO:0007669"/>
    <property type="project" value="UniProtKB-KW"/>
</dbReference>
<protein>
    <submittedName>
        <fullName evidence="4">PTS sugar transporter subunit IIA</fullName>
    </submittedName>
</protein>
<comment type="caution">
    <text evidence="4">The sequence shown here is derived from an EMBL/GenBank/DDBJ whole genome shotgun (WGS) entry which is preliminary data.</text>
</comment>
<dbReference type="EMBL" id="RYZH01000029">
    <property type="protein sequence ID" value="RUL86856.1"/>
    <property type="molecule type" value="Genomic_DNA"/>
</dbReference>
<evidence type="ECO:0000256" key="2">
    <source>
        <dbReference type="ARBA" id="ARBA00022679"/>
    </source>
</evidence>
<dbReference type="InterPro" id="IPR016152">
    <property type="entry name" value="PTrfase/Anion_transptr"/>
</dbReference>
<dbReference type="InterPro" id="IPR002178">
    <property type="entry name" value="PTS_EIIA_type-2_dom"/>
</dbReference>
<keyword evidence="4" id="KW-0762">Sugar transport</keyword>
<dbReference type="GO" id="GO:0005737">
    <property type="term" value="C:cytoplasm"/>
    <property type="evidence" value="ECO:0007669"/>
    <property type="project" value="UniProtKB-SubCell"/>
</dbReference>
<evidence type="ECO:0000313" key="4">
    <source>
        <dbReference type="EMBL" id="RUL86856.1"/>
    </source>
</evidence>
<dbReference type="Proteomes" id="UP000280296">
    <property type="component" value="Unassembled WGS sequence"/>
</dbReference>
<proteinExistence type="predicted"/>
<evidence type="ECO:0000259" key="3">
    <source>
        <dbReference type="PROSITE" id="PS51094"/>
    </source>
</evidence>
<reference evidence="4 5" key="1">
    <citation type="submission" date="2018-12" db="EMBL/GenBank/DDBJ databases">
        <authorList>
            <person name="Toschakov S.V."/>
        </authorList>
    </citation>
    <scope>NUCLEOTIDE SEQUENCE [LARGE SCALE GENOMIC DNA]</scope>
    <source>
        <strain evidence="4 5">GM2012</strain>
    </source>
</reference>
<evidence type="ECO:0000256" key="1">
    <source>
        <dbReference type="ARBA" id="ARBA00004496"/>
    </source>
</evidence>
<evidence type="ECO:0000313" key="5">
    <source>
        <dbReference type="Proteomes" id="UP000280296"/>
    </source>
</evidence>
<dbReference type="CDD" id="cd00211">
    <property type="entry name" value="PTS_IIA_fru"/>
    <property type="match status" value="1"/>
</dbReference>
<reference evidence="4 5" key="2">
    <citation type="submission" date="2019-01" db="EMBL/GenBank/DDBJ databases">
        <title>Tautonia sociabilis, a novel thermotolerant planctomycete of Isosphaeraceae family, isolated from a 4000 m deep subterranean habitat.</title>
        <authorList>
            <person name="Kovaleva O.L."/>
            <person name="Elcheninov A.G."/>
            <person name="Van Heerden E."/>
            <person name="Toshchakov S.V."/>
            <person name="Novikov A."/>
            <person name="Bonch-Osmolovskaya E.A."/>
            <person name="Kublanov I.V."/>
        </authorList>
    </citation>
    <scope>NUCLEOTIDE SEQUENCE [LARGE SCALE GENOMIC DNA]</scope>
    <source>
        <strain evidence="4 5">GM2012</strain>
    </source>
</reference>
<keyword evidence="5" id="KW-1185">Reference proteome</keyword>
<dbReference type="Gene3D" id="3.40.930.10">
    <property type="entry name" value="Mannitol-specific EII, Chain A"/>
    <property type="match status" value="1"/>
</dbReference>
<accession>A0A432MI23</accession>
<organism evidence="4 5">
    <name type="scientific">Tautonia sociabilis</name>
    <dbReference type="NCBI Taxonomy" id="2080755"/>
    <lineage>
        <taxon>Bacteria</taxon>
        <taxon>Pseudomonadati</taxon>
        <taxon>Planctomycetota</taxon>
        <taxon>Planctomycetia</taxon>
        <taxon>Isosphaerales</taxon>
        <taxon>Isosphaeraceae</taxon>
        <taxon>Tautonia</taxon>
    </lineage>
</organism>
<dbReference type="OrthoDB" id="95460at2"/>
<dbReference type="InterPro" id="IPR051541">
    <property type="entry name" value="PTS_SugarTrans_NitroReg"/>
</dbReference>
<keyword evidence="4" id="KW-0813">Transport</keyword>
<dbReference type="RefSeq" id="WP_126726339.1">
    <property type="nucleotide sequence ID" value="NZ_RYZH01000029.1"/>
</dbReference>
<name>A0A432MI23_9BACT</name>
<dbReference type="PROSITE" id="PS51094">
    <property type="entry name" value="PTS_EIIA_TYPE_2"/>
    <property type="match status" value="1"/>
</dbReference>
<keyword evidence="2" id="KW-0808">Transferase</keyword>
<gene>
    <name evidence="4" type="ORF">TsocGM_15315</name>
</gene>
<dbReference type="AlphaFoldDB" id="A0A432MI23"/>
<dbReference type="Pfam" id="PF00359">
    <property type="entry name" value="PTS_EIIA_2"/>
    <property type="match status" value="1"/>
</dbReference>
<feature type="domain" description="PTS EIIA type-2" evidence="3">
    <location>
        <begin position="5"/>
        <end position="151"/>
    </location>
</feature>
<dbReference type="SUPFAM" id="SSF55804">
    <property type="entry name" value="Phoshotransferase/anion transport protein"/>
    <property type="match status" value="1"/>
</dbReference>
<dbReference type="PANTHER" id="PTHR47738">
    <property type="entry name" value="PTS SYSTEM FRUCTOSE-LIKE EIIA COMPONENT-RELATED"/>
    <property type="match status" value="1"/>
</dbReference>